<dbReference type="EMBL" id="BNHY01000005">
    <property type="protein sequence ID" value="GHN33310.1"/>
    <property type="molecule type" value="Genomic_DNA"/>
</dbReference>
<evidence type="ECO:0008006" key="3">
    <source>
        <dbReference type="Google" id="ProtNLM"/>
    </source>
</evidence>
<proteinExistence type="predicted"/>
<sequence length="66" mass="7217">MRSPGTYNAISSAIAAGKNQNNDIAQAVDLLASSLTSCLSNLIDIRTVDQWWGNNPIKHREEETES</sequence>
<protein>
    <recommendedName>
        <fullName evidence="3">Transposase</fullName>
    </recommendedName>
</protein>
<accession>A0ABD0AE27</accession>
<reference evidence="1 2" key="1">
    <citation type="journal article" date="2022" name="J. Dairy Sci.">
        <title>Genetic diversity of Lactobacillus delbrueckii isolated from raw milk in Hokkaido, Japan.</title>
        <authorList>
            <person name="Tsuchihashi H."/>
            <person name="Ichikawa A."/>
            <person name="Takeda M."/>
            <person name="Koizumi A."/>
            <person name="Mizoguchi C."/>
            <person name="Ishida T."/>
            <person name="Kimura K."/>
        </authorList>
    </citation>
    <scope>NUCLEOTIDE SEQUENCE [LARGE SCALE GENOMIC DNA]</scope>
    <source>
        <strain evidence="1 2">ME-791</strain>
    </source>
</reference>
<organism evidence="1 2">
    <name type="scientific">Lactobacillus delbrueckii</name>
    <dbReference type="NCBI Taxonomy" id="1584"/>
    <lineage>
        <taxon>Bacteria</taxon>
        <taxon>Bacillati</taxon>
        <taxon>Bacillota</taxon>
        <taxon>Bacilli</taxon>
        <taxon>Lactobacillales</taxon>
        <taxon>Lactobacillaceae</taxon>
        <taxon>Lactobacillus</taxon>
    </lineage>
</organism>
<gene>
    <name evidence="1" type="ORF">ME791_04620</name>
</gene>
<comment type="caution">
    <text evidence="1">The sequence shown here is derived from an EMBL/GenBank/DDBJ whole genome shotgun (WGS) entry which is preliminary data.</text>
</comment>
<dbReference type="AlphaFoldDB" id="A0ABD0AE27"/>
<evidence type="ECO:0000313" key="1">
    <source>
        <dbReference type="EMBL" id="GHN33310.1"/>
    </source>
</evidence>
<dbReference type="Proteomes" id="UP001054884">
    <property type="component" value="Unassembled WGS sequence"/>
</dbReference>
<name>A0ABD0AE27_9LACO</name>
<evidence type="ECO:0000313" key="2">
    <source>
        <dbReference type="Proteomes" id="UP001054884"/>
    </source>
</evidence>